<dbReference type="Proteomes" id="UP001252370">
    <property type="component" value="Unassembled WGS sequence"/>
</dbReference>
<sequence length="1129" mass="121522">MNRPTPKSVPNVQAAAHMPQPTQEAVMPASKTKKTQDPTPAEFQQMVKETRQKMQTPGKRGKKAKPAPEATPEPTDLLADFRAQLGELVPTLEPRQAIAMVLNGRLMYGAVLSIKGATASILRISSGWLEMPLEECAPAALVPGTGLAAGDLVTLTMRPGLWRITRQDVDAAAYACELVSDPSETAFTPLSGARVVRRANLADTCRDLGQEPGAVAALEVTLSKDADLPFPVTEAELEAAIVEPAPAPDLVKLRVTFPVGAPVSWQQSSGDQGELGTLTGVVVSHDPPSILGYCTVAPALSASAPRTDVKMQDLTRTDPSEAAARLPYGTAVEFLSPGPDFTPVLTPGTVMNYIWDEPCEQVTGYLIATTGEEEFSESWLPVSRFDDSLTVLDLPAQDAPESAEPDYETLFPVGSRVLVDDGTTGTVHSHYNNPQVPAVDGVRADGCFVAPDGWDGNAEALHDVAHVQLKAAPELPAEPGPILDTTQITWLPVSALIPSPLNPRKKFPQEALDSLANSIAAKGLMQNLVGRVMPGADTVEVIAGGRRLRALTLLRDAGRIPDDYAVPVRVQDMTDLDALMLAVSENSERADVEPLEEADAFVEMIRLGASVEDIALRFKCSARTVEKRLVLAEGLGNEARALLADGKIVISQAQVIAQTTGPLREHVVKAAVRGDTAQRLRSMIASCTFLVDRAKFDVATSGLEIVEDLFGDQPARFADPQAALALQLAWVEERRKALSKKKEQHFVDVVKLPKEYLHLPHDTYTTYGAPDNIKGTVIMVSTQTGEVKQERCAREADVKSARAKEQAKERAQSASEATGSDGGAIRKSAWVDAHRARATALRAALVGDHKRTVALTILSILQADPVSLRASLEYAQATAIPTGLARLKEIDAKTGGQLGVNSHHLPKRPITKEFRGYEPEGKEVLPYLDVLMALTLEDLLDVQSVLIAQAVGGWNEYNPMHAPYAFVTRLAADTGATVQMPLTDEHLKAYPRDRLIELAEDAGIAQGHGLKDGHISSLSTNKDIRAAILQHADALAQRGYVPPLARFPEVADTAQARKYRQDAKDLVARLDGQQISSLLEDLGIDPTDDAAANGLNVLQQEIDDMSDDELQQWQGLRDMAQQIHATAAD</sequence>
<dbReference type="EMBL" id="JAVDTP010000014">
    <property type="protein sequence ID" value="MDR6753461.1"/>
    <property type="molecule type" value="Genomic_DNA"/>
</dbReference>
<protein>
    <submittedName>
        <fullName evidence="1">ParB/RepB/Spo0J family partition protein</fullName>
    </submittedName>
</protein>
<organism evidence="1 2">
    <name type="scientific">Deinococcus soli</name>
    <name type="common">ex Cha et al. 2016</name>
    <dbReference type="NCBI Taxonomy" id="1309411"/>
    <lineage>
        <taxon>Bacteria</taxon>
        <taxon>Thermotogati</taxon>
        <taxon>Deinococcota</taxon>
        <taxon>Deinococci</taxon>
        <taxon>Deinococcales</taxon>
        <taxon>Deinococcaceae</taxon>
        <taxon>Deinococcus</taxon>
    </lineage>
</organism>
<gene>
    <name evidence="1" type="ORF">J2Y01_003984</name>
</gene>
<evidence type="ECO:0000313" key="1">
    <source>
        <dbReference type="EMBL" id="MDR6753461.1"/>
    </source>
</evidence>
<evidence type="ECO:0000313" key="2">
    <source>
        <dbReference type="Proteomes" id="UP001252370"/>
    </source>
</evidence>
<keyword evidence="2" id="KW-1185">Reference proteome</keyword>
<proteinExistence type="predicted"/>
<name>A0ACC6KLZ9_9DEIO</name>
<accession>A0ACC6KLZ9</accession>
<reference evidence="1" key="1">
    <citation type="submission" date="2023-07" db="EMBL/GenBank/DDBJ databases">
        <title>Sorghum-associated microbial communities from plants grown in Nebraska, USA.</title>
        <authorList>
            <person name="Schachtman D."/>
        </authorList>
    </citation>
    <scope>NUCLEOTIDE SEQUENCE</scope>
    <source>
        <strain evidence="1">BE73</strain>
    </source>
</reference>
<comment type="caution">
    <text evidence="1">The sequence shown here is derived from an EMBL/GenBank/DDBJ whole genome shotgun (WGS) entry which is preliminary data.</text>
</comment>